<accession>A0A6J8D718</accession>
<dbReference type="InterPro" id="IPR040111">
    <property type="entry name" value="ODAD4"/>
</dbReference>
<dbReference type="InterPro" id="IPR011990">
    <property type="entry name" value="TPR-like_helical_dom_sf"/>
</dbReference>
<organism evidence="6 7">
    <name type="scientific">Mytilus coruscus</name>
    <name type="common">Sea mussel</name>
    <dbReference type="NCBI Taxonomy" id="42192"/>
    <lineage>
        <taxon>Eukaryota</taxon>
        <taxon>Metazoa</taxon>
        <taxon>Spiralia</taxon>
        <taxon>Lophotrochozoa</taxon>
        <taxon>Mollusca</taxon>
        <taxon>Bivalvia</taxon>
        <taxon>Autobranchia</taxon>
        <taxon>Pteriomorphia</taxon>
        <taxon>Mytilida</taxon>
        <taxon>Mytiloidea</taxon>
        <taxon>Mytilidae</taxon>
        <taxon>Mytilinae</taxon>
        <taxon>Mytilus</taxon>
    </lineage>
</organism>
<evidence type="ECO:0000256" key="4">
    <source>
        <dbReference type="PROSITE-ProRule" id="PRU00339"/>
    </source>
</evidence>
<feature type="region of interest" description="Disordered" evidence="5">
    <location>
        <begin position="233"/>
        <end position="316"/>
    </location>
</feature>
<dbReference type="AlphaFoldDB" id="A0A6J8D718"/>
<feature type="repeat" description="TPR" evidence="4">
    <location>
        <begin position="117"/>
        <end position="150"/>
    </location>
</feature>
<feature type="region of interest" description="Disordered" evidence="5">
    <location>
        <begin position="510"/>
        <end position="559"/>
    </location>
</feature>
<dbReference type="FunFam" id="1.25.40.10:FF:000795">
    <property type="entry name" value="Tetratricopeptide repeat protein 25"/>
    <property type="match status" value="1"/>
</dbReference>
<dbReference type="PANTHER" id="PTHR23040:SF2">
    <property type="entry name" value="OUTER DYNEIN ARM-DOCKING COMPLEX SUBUNIT 4"/>
    <property type="match status" value="1"/>
</dbReference>
<dbReference type="OrthoDB" id="245563at2759"/>
<reference evidence="6 7" key="1">
    <citation type="submission" date="2020-06" db="EMBL/GenBank/DDBJ databases">
        <authorList>
            <person name="Li R."/>
            <person name="Bekaert M."/>
        </authorList>
    </citation>
    <scope>NUCLEOTIDE SEQUENCE [LARGE SCALE GENOMIC DNA]</scope>
    <source>
        <strain evidence="7">wild</strain>
    </source>
</reference>
<evidence type="ECO:0000256" key="1">
    <source>
        <dbReference type="ARBA" id="ARBA00004430"/>
    </source>
</evidence>
<feature type="region of interest" description="Disordered" evidence="5">
    <location>
        <begin position="417"/>
        <end position="466"/>
    </location>
</feature>
<dbReference type="GO" id="GO:0005930">
    <property type="term" value="C:axoneme"/>
    <property type="evidence" value="ECO:0007669"/>
    <property type="project" value="UniProtKB-SubCell"/>
</dbReference>
<evidence type="ECO:0000313" key="6">
    <source>
        <dbReference type="EMBL" id="CAC5403431.1"/>
    </source>
</evidence>
<sequence>MTGKILNPRSSTPKGPTSRLLPQVPKFSVKEPPLSKQSRILPPVPPPRDGSNVTNKIRSLPRVPRPIQAPLTGQQDTNNFDKNPAIPIVPKHPRQLPKIPVVKSNQKPDHDRRGHMFAVYKRDADEYLRKKEYDKALDAYTSALKLVPDEMSTLVAKSRCHQLMGKRKKAMQDVETALSLGPLFHEALFQKAELLFIDGEYDTALVYYNKGNKQRPDIQAFQDGIFKSQDALNKHGSAKTKKKSNVPTESHGNPTKRKRDVQPQLKKKLNTSKESTAPPRNMGTPTIRNVRNNTYTSNTPESKTSTPRNVPTPSFRHRQANPLLRMEHLKGSMESLSKPSVASGSEKEMNDGEITERRMKQLLGRMYNDKQYLERLVEQAGELPSGSISLSNMAENGLNFLYDRVLYWVRQGRILPPEAPILPPPPQPKPSKLLDKRTSPRSDTSSGSRPSVDAKSSKSDTRRSEIGVKQPASWFRYLEQKKVAKVSNRKTNNQGRFLTVLEGQKMELIENNENKKSLSPLRPTPPKTEKPSVRRARKRKGARSSDKENSDTDSGLNISFTTYRGNSDYGENHMSFEEIEPIKEESPSPRKMSSKRLVKYMKKDKKEKQAQRRQQMIHFVNKEIEDIEIAYVDARYIDCSQRAEACLQTITTFDGEPLPNVMSMVGKLHSYIGNSAIENKEFEMALRHHERDLQLGEESDDTEMVSRALGNLGRVYVSQGKHQNALELFSRKVPYCATRLETAWLYHEIGNCFLILQQFEFAREAARRSLEAAEEAVEWSYQLQSSVLLGVAEVKLREYHSAFNTFERALDQARMQGDTKAEGAIREALQDVNLRIVEEMKRNQQEFMSRNRADYAKSRAEMSDYSSIYIPEDDGDVSLTETGYDTDNLHLDLDQMRSDMETSMFGSVANLRSERTSRNEMGSMLNLNTMGRSSIVPSAYNILRSNTAMG</sequence>
<evidence type="ECO:0000256" key="2">
    <source>
        <dbReference type="ARBA" id="ARBA00034139"/>
    </source>
</evidence>
<dbReference type="Proteomes" id="UP000507470">
    <property type="component" value="Unassembled WGS sequence"/>
</dbReference>
<evidence type="ECO:0000256" key="3">
    <source>
        <dbReference type="ARBA" id="ARBA00034143"/>
    </source>
</evidence>
<evidence type="ECO:0000313" key="7">
    <source>
        <dbReference type="Proteomes" id="UP000507470"/>
    </source>
</evidence>
<feature type="compositionally biased region" description="Basic residues" evidence="5">
    <location>
        <begin position="533"/>
        <end position="542"/>
    </location>
</feature>
<comment type="subcellular location">
    <subcellularLocation>
        <location evidence="1">Cytoplasm</location>
        <location evidence="1">Cytoskeleton</location>
        <location evidence="1">Cilium axoneme</location>
    </subcellularLocation>
</comment>
<feature type="compositionally biased region" description="Polar residues" evidence="5">
    <location>
        <begin position="283"/>
        <end position="312"/>
    </location>
</feature>
<proteinExistence type="predicted"/>
<dbReference type="PROSITE" id="PS50005">
    <property type="entry name" value="TPR"/>
    <property type="match status" value="2"/>
</dbReference>
<dbReference type="EMBL" id="CACVKT020006769">
    <property type="protein sequence ID" value="CAC5403431.1"/>
    <property type="molecule type" value="Genomic_DNA"/>
</dbReference>
<protein>
    <recommendedName>
        <fullName evidence="2">Outer dynein arm-docking complex subunit 4</fullName>
    </recommendedName>
    <alternativeName>
        <fullName evidence="3">Tetratricopeptide repeat protein 25</fullName>
    </alternativeName>
</protein>
<gene>
    <name evidence="6" type="ORF">MCOR_37328</name>
</gene>
<dbReference type="SMART" id="SM00028">
    <property type="entry name" value="TPR"/>
    <property type="match status" value="7"/>
</dbReference>
<feature type="region of interest" description="Disordered" evidence="5">
    <location>
        <begin position="1"/>
        <end position="56"/>
    </location>
</feature>
<name>A0A6J8D718_MYTCO</name>
<dbReference type="Gene3D" id="1.25.40.10">
    <property type="entry name" value="Tetratricopeptide repeat domain"/>
    <property type="match status" value="2"/>
</dbReference>
<keyword evidence="7" id="KW-1185">Reference proteome</keyword>
<keyword evidence="4" id="KW-0802">TPR repeat</keyword>
<dbReference type="InterPro" id="IPR019734">
    <property type="entry name" value="TPR_rpt"/>
</dbReference>
<dbReference type="Pfam" id="PF13424">
    <property type="entry name" value="TPR_12"/>
    <property type="match status" value="1"/>
</dbReference>
<feature type="compositionally biased region" description="Pro residues" evidence="5">
    <location>
        <begin position="417"/>
        <end position="429"/>
    </location>
</feature>
<feature type="compositionally biased region" description="Basic residues" evidence="5">
    <location>
        <begin position="254"/>
        <end position="270"/>
    </location>
</feature>
<feature type="compositionally biased region" description="Basic and acidic residues" evidence="5">
    <location>
        <begin position="455"/>
        <end position="466"/>
    </location>
</feature>
<evidence type="ECO:0000256" key="5">
    <source>
        <dbReference type="SAM" id="MobiDB-lite"/>
    </source>
</evidence>
<dbReference type="SUPFAM" id="SSF48452">
    <property type="entry name" value="TPR-like"/>
    <property type="match status" value="2"/>
</dbReference>
<dbReference type="PANTHER" id="PTHR23040">
    <property type="match status" value="1"/>
</dbReference>
<feature type="repeat" description="TPR" evidence="4">
    <location>
        <begin position="706"/>
        <end position="739"/>
    </location>
</feature>